<evidence type="ECO:0008006" key="3">
    <source>
        <dbReference type="Google" id="ProtNLM"/>
    </source>
</evidence>
<dbReference type="Proteomes" id="UP000198384">
    <property type="component" value="Unassembled WGS sequence"/>
</dbReference>
<reference evidence="1 2" key="1">
    <citation type="submission" date="2017-06" db="EMBL/GenBank/DDBJ databases">
        <authorList>
            <person name="Kim H.J."/>
            <person name="Triplett B.A."/>
        </authorList>
    </citation>
    <scope>NUCLEOTIDE SEQUENCE [LARGE SCALE GENOMIC DNA]</scope>
    <source>
        <strain evidence="1 2">DSM 29150</strain>
    </source>
</reference>
<evidence type="ECO:0000313" key="2">
    <source>
        <dbReference type="Proteomes" id="UP000198384"/>
    </source>
</evidence>
<accession>A0A238XT05</accession>
<dbReference type="AlphaFoldDB" id="A0A238XT05"/>
<protein>
    <recommendedName>
        <fullName evidence="3">Ferredoxin subunit of nitrite reductase or a ring-hydroxylating dioxygenase</fullName>
    </recommendedName>
</protein>
<gene>
    <name evidence="1" type="ORF">SAMN06265371_10710</name>
</gene>
<name>A0A238XT05_9FLAO</name>
<evidence type="ECO:0000313" key="1">
    <source>
        <dbReference type="EMBL" id="SNR61842.1"/>
    </source>
</evidence>
<organism evidence="1 2">
    <name type="scientific">Lutibacter agarilyticus</name>
    <dbReference type="NCBI Taxonomy" id="1109740"/>
    <lineage>
        <taxon>Bacteria</taxon>
        <taxon>Pseudomonadati</taxon>
        <taxon>Bacteroidota</taxon>
        <taxon>Flavobacteriia</taxon>
        <taxon>Flavobacteriales</taxon>
        <taxon>Flavobacteriaceae</taxon>
        <taxon>Lutibacter</taxon>
    </lineage>
</organism>
<keyword evidence="2" id="KW-1185">Reference proteome</keyword>
<proteinExistence type="predicted"/>
<dbReference type="EMBL" id="FZNT01000007">
    <property type="protein sequence ID" value="SNR61842.1"/>
    <property type="molecule type" value="Genomic_DNA"/>
</dbReference>
<sequence>MRFITNVQNICKLRPLIHKLDSKLMRKLFFICSLISLFSCEKNDTIDLLPNVPVDVTINLNLPEYIDLQIPTGWVYTSSGMDGVKGIWVQYTGGTPAYKAFERACPNNDCNAPMTFDGSLKFKCACDNSEYSVIDGAPQTSGNSQYAREYRVLELNATTINITNY</sequence>